<gene>
    <name evidence="2" type="ORF">C474_21571</name>
</gene>
<organism evidence="2 3">
    <name type="scientific">Halogeometricum pallidum JCM 14848</name>
    <dbReference type="NCBI Taxonomy" id="1227487"/>
    <lineage>
        <taxon>Archaea</taxon>
        <taxon>Methanobacteriati</taxon>
        <taxon>Methanobacteriota</taxon>
        <taxon>Stenosarchaea group</taxon>
        <taxon>Halobacteria</taxon>
        <taxon>Halobacteriales</taxon>
        <taxon>Haloferacaceae</taxon>
        <taxon>Halogeometricum</taxon>
    </lineage>
</organism>
<keyword evidence="3" id="KW-1185">Reference proteome</keyword>
<accession>M0CV79</accession>
<proteinExistence type="predicted"/>
<dbReference type="Proteomes" id="UP000011513">
    <property type="component" value="Unassembled WGS sequence"/>
</dbReference>
<evidence type="ECO:0000313" key="3">
    <source>
        <dbReference type="Proteomes" id="UP000011513"/>
    </source>
</evidence>
<evidence type="ECO:0000313" key="2">
    <source>
        <dbReference type="EMBL" id="ELZ26327.1"/>
    </source>
</evidence>
<reference evidence="2 3" key="1">
    <citation type="journal article" date="2014" name="PLoS Genet.">
        <title>Phylogenetically driven sequencing of extremely halophilic archaea reveals strategies for static and dynamic osmo-response.</title>
        <authorList>
            <person name="Becker E.A."/>
            <person name="Seitzer P.M."/>
            <person name="Tritt A."/>
            <person name="Larsen D."/>
            <person name="Krusor M."/>
            <person name="Yao A.I."/>
            <person name="Wu D."/>
            <person name="Madern D."/>
            <person name="Eisen J.A."/>
            <person name="Darling A.E."/>
            <person name="Facciotti M.T."/>
        </authorList>
    </citation>
    <scope>NUCLEOTIDE SEQUENCE [LARGE SCALE GENOMIC DNA]</scope>
    <source>
        <strain evidence="2 3">JCM 14848</strain>
    </source>
</reference>
<dbReference type="EMBL" id="AOIV01000045">
    <property type="protein sequence ID" value="ELZ26327.1"/>
    <property type="molecule type" value="Genomic_DNA"/>
</dbReference>
<sequence length="66" mass="6725">MVTDSVIEGGYSRGGFQPVGTAPYRLDTTAVGGHERSTGDDGPTESGSGGPPRAPFGPVDEVIPHQ</sequence>
<protein>
    <submittedName>
        <fullName evidence="2">Uncharacterized protein</fullName>
    </submittedName>
</protein>
<comment type="caution">
    <text evidence="2">The sequence shown here is derived from an EMBL/GenBank/DDBJ whole genome shotgun (WGS) entry which is preliminary data.</text>
</comment>
<feature type="region of interest" description="Disordered" evidence="1">
    <location>
        <begin position="1"/>
        <end position="66"/>
    </location>
</feature>
<dbReference type="AlphaFoldDB" id="M0CV79"/>
<name>M0CV79_HALPD</name>
<dbReference type="InParanoid" id="M0CV79"/>
<evidence type="ECO:0000256" key="1">
    <source>
        <dbReference type="SAM" id="MobiDB-lite"/>
    </source>
</evidence>